<sequence length="72" mass="8129">MIKTYAAPRVLVHQAVEFGTVNISNNFFYQWCKCYDFRPFICRLFYGNIGPTGGGKGVSTPLGHLEGWTPKK</sequence>
<proteinExistence type="predicted"/>
<protein>
    <submittedName>
        <fullName evidence="1">Uncharacterized protein</fullName>
    </submittedName>
</protein>
<evidence type="ECO:0000313" key="2">
    <source>
        <dbReference type="Proteomes" id="UP000502136"/>
    </source>
</evidence>
<name>A0A6H2GUQ3_9BACL</name>
<organism evidence="1 2">
    <name type="scientific">Paenibacillus albicereus</name>
    <dbReference type="NCBI Taxonomy" id="2726185"/>
    <lineage>
        <taxon>Bacteria</taxon>
        <taxon>Bacillati</taxon>
        <taxon>Bacillota</taxon>
        <taxon>Bacilli</taxon>
        <taxon>Bacillales</taxon>
        <taxon>Paenibacillaceae</taxon>
        <taxon>Paenibacillus</taxon>
    </lineage>
</organism>
<dbReference type="Proteomes" id="UP000502136">
    <property type="component" value="Chromosome"/>
</dbReference>
<gene>
    <name evidence="1" type="ORF">HGI30_05890</name>
</gene>
<dbReference type="RefSeq" id="WP_168906794.1">
    <property type="nucleotide sequence ID" value="NZ_CP051428.1"/>
</dbReference>
<accession>A0A6H2GUQ3</accession>
<dbReference type="EMBL" id="CP051428">
    <property type="protein sequence ID" value="QJC51140.1"/>
    <property type="molecule type" value="Genomic_DNA"/>
</dbReference>
<reference evidence="1 2" key="1">
    <citation type="submission" date="2020-04" db="EMBL/GenBank/DDBJ databases">
        <title>Novel Paenibacillus strain UniB2 isolated from commercial digestive syrup.</title>
        <authorList>
            <person name="Thorat V."/>
            <person name="Kirdat K."/>
            <person name="Tiwarekar B."/>
            <person name="Yadav A."/>
        </authorList>
    </citation>
    <scope>NUCLEOTIDE SEQUENCE [LARGE SCALE GENOMIC DNA]</scope>
    <source>
        <strain evidence="1 2">UniB2</strain>
    </source>
</reference>
<dbReference type="KEGG" id="palr:HGI30_05890"/>
<keyword evidence="2" id="KW-1185">Reference proteome</keyword>
<dbReference type="AlphaFoldDB" id="A0A6H2GUQ3"/>
<evidence type="ECO:0000313" key="1">
    <source>
        <dbReference type="EMBL" id="QJC51140.1"/>
    </source>
</evidence>